<dbReference type="PANTHER" id="PTHR43401">
    <property type="entry name" value="L-THREONINE 3-DEHYDROGENASE"/>
    <property type="match status" value="1"/>
</dbReference>
<evidence type="ECO:0000259" key="2">
    <source>
        <dbReference type="Pfam" id="PF00107"/>
    </source>
</evidence>
<dbReference type="Gene3D" id="3.90.180.10">
    <property type="entry name" value="Medium-chain alcohol dehydrogenases, catalytic domain"/>
    <property type="match status" value="1"/>
</dbReference>
<organism evidence="4 5">
    <name type="scientific">Arachidicoccus ginsenosidivorans</name>
    <dbReference type="NCBI Taxonomy" id="496057"/>
    <lineage>
        <taxon>Bacteria</taxon>
        <taxon>Pseudomonadati</taxon>
        <taxon>Bacteroidota</taxon>
        <taxon>Chitinophagia</taxon>
        <taxon>Chitinophagales</taxon>
        <taxon>Chitinophagaceae</taxon>
        <taxon>Arachidicoccus</taxon>
    </lineage>
</organism>
<dbReference type="KEGG" id="agi:FSB73_11745"/>
<protein>
    <submittedName>
        <fullName evidence="4">Zinc-binding alcohol dehydrogenase family protein</fullName>
    </submittedName>
</protein>
<dbReference type="GO" id="GO:0016491">
    <property type="term" value="F:oxidoreductase activity"/>
    <property type="evidence" value="ECO:0007669"/>
    <property type="project" value="UniProtKB-KW"/>
</dbReference>
<dbReference type="Pfam" id="PF08240">
    <property type="entry name" value="ADH_N"/>
    <property type="match status" value="1"/>
</dbReference>
<proteinExistence type="predicted"/>
<evidence type="ECO:0000256" key="1">
    <source>
        <dbReference type="ARBA" id="ARBA00023002"/>
    </source>
</evidence>
<name>A0A5B8VL43_9BACT</name>
<keyword evidence="1" id="KW-0560">Oxidoreductase</keyword>
<dbReference type="OrthoDB" id="9787435at2"/>
<dbReference type="AlphaFoldDB" id="A0A5B8VL43"/>
<evidence type="ECO:0000259" key="3">
    <source>
        <dbReference type="Pfam" id="PF08240"/>
    </source>
</evidence>
<dbReference type="Proteomes" id="UP000321291">
    <property type="component" value="Chromosome"/>
</dbReference>
<feature type="domain" description="Alcohol dehydrogenase-like C-terminal" evidence="2">
    <location>
        <begin position="172"/>
        <end position="297"/>
    </location>
</feature>
<gene>
    <name evidence="4" type="ORF">FSB73_11745</name>
</gene>
<dbReference type="InterPro" id="IPR013154">
    <property type="entry name" value="ADH-like_N"/>
</dbReference>
<accession>A0A5B8VL43</accession>
<sequence>MNALQFETPGKVNIIKVDVPSIKPNEVLLKVHYIGICGTDLSTFRGLNPLVQYPVIPGHEISAEIVEVGSQVPAHITTGQLATANPYTHCGKCPSCKRRRYNACQYNETMGVQRGGAMQEYIILPWEKLLINEKLNKEQLALVEPLSVGFHAVARGTVTDIDTVLVIGCGMIGAGAIIRAALRGARVIAVDLDDHKLAIAKKLGAKHTINAGKDDLPECLRTITAGQGPDVVIEAVGSPATYVTAIEQVAFTGRVVYIGYAKNEVAFSTKLFVQKELDIRGSRNALPEDFVAVMNYMESGKLPLEDLITSKLAPAAVGQAMQDWSARPGEVIKLFVDFSK</sequence>
<dbReference type="RefSeq" id="WP_146782241.1">
    <property type="nucleotide sequence ID" value="NZ_CP042434.1"/>
</dbReference>
<dbReference type="Pfam" id="PF00107">
    <property type="entry name" value="ADH_zinc_N"/>
    <property type="match status" value="1"/>
</dbReference>
<dbReference type="SUPFAM" id="SSF51735">
    <property type="entry name" value="NAD(P)-binding Rossmann-fold domains"/>
    <property type="match status" value="1"/>
</dbReference>
<keyword evidence="5" id="KW-1185">Reference proteome</keyword>
<dbReference type="PANTHER" id="PTHR43401:SF2">
    <property type="entry name" value="L-THREONINE 3-DEHYDROGENASE"/>
    <property type="match status" value="1"/>
</dbReference>
<evidence type="ECO:0000313" key="4">
    <source>
        <dbReference type="EMBL" id="QEC72247.1"/>
    </source>
</evidence>
<reference evidence="4 5" key="1">
    <citation type="journal article" date="2017" name="Int. J. Syst. Evol. Microbiol.">
        <title>Arachidicoccus ginsenosidivorans sp. nov., with ginsenoside-converting activity isolated from ginseng cultivating soil.</title>
        <authorList>
            <person name="Siddiqi M.Z."/>
            <person name="Aslam Z."/>
            <person name="Im W.T."/>
        </authorList>
    </citation>
    <scope>NUCLEOTIDE SEQUENCE [LARGE SCALE GENOMIC DNA]</scope>
    <source>
        <strain evidence="4 5">Gsoil 809</strain>
    </source>
</reference>
<dbReference type="EMBL" id="CP042434">
    <property type="protein sequence ID" value="QEC72247.1"/>
    <property type="molecule type" value="Genomic_DNA"/>
</dbReference>
<dbReference type="CDD" id="cd08261">
    <property type="entry name" value="Zn_ADH7"/>
    <property type="match status" value="1"/>
</dbReference>
<dbReference type="InterPro" id="IPR013149">
    <property type="entry name" value="ADH-like_C"/>
</dbReference>
<dbReference type="InterPro" id="IPR050129">
    <property type="entry name" value="Zn_alcohol_dh"/>
</dbReference>
<feature type="domain" description="Alcohol dehydrogenase-like N-terminal" evidence="3">
    <location>
        <begin position="23"/>
        <end position="129"/>
    </location>
</feature>
<dbReference type="SUPFAM" id="SSF50129">
    <property type="entry name" value="GroES-like"/>
    <property type="match status" value="1"/>
</dbReference>
<dbReference type="InterPro" id="IPR011032">
    <property type="entry name" value="GroES-like_sf"/>
</dbReference>
<evidence type="ECO:0000313" key="5">
    <source>
        <dbReference type="Proteomes" id="UP000321291"/>
    </source>
</evidence>
<dbReference type="InterPro" id="IPR036291">
    <property type="entry name" value="NAD(P)-bd_dom_sf"/>
</dbReference>
<dbReference type="Gene3D" id="3.40.50.720">
    <property type="entry name" value="NAD(P)-binding Rossmann-like Domain"/>
    <property type="match status" value="1"/>
</dbReference>